<evidence type="ECO:0000313" key="1">
    <source>
        <dbReference type="EMBL" id="RAX38208.1"/>
    </source>
</evidence>
<proteinExistence type="predicted"/>
<accession>A0A329Y552</accession>
<dbReference type="Proteomes" id="UP000251205">
    <property type="component" value="Unassembled WGS sequence"/>
</dbReference>
<evidence type="ECO:0000313" key="2">
    <source>
        <dbReference type="Proteomes" id="UP000251205"/>
    </source>
</evidence>
<name>A0A329Y552_RHITR</name>
<comment type="caution">
    <text evidence="1">The sequence shown here is derived from an EMBL/GenBank/DDBJ whole genome shotgun (WGS) entry which is preliminary data.</text>
</comment>
<sequence length="117" mass="12540">MNGNGKIGSFALSAFFKDEYDAEAAAQALMDAGIPKDAITMTPGNRPDTSPIDHMGFLDALTGIFFHEEQRAAYAAALEQGGTLVTVQEMNEAQHNIALPILVEKGQIDLNERDGDS</sequence>
<dbReference type="OrthoDB" id="7204249at2"/>
<organism evidence="1 2">
    <name type="scientific">Rhizobium tropici</name>
    <dbReference type="NCBI Taxonomy" id="398"/>
    <lineage>
        <taxon>Bacteria</taxon>
        <taxon>Pseudomonadati</taxon>
        <taxon>Pseudomonadota</taxon>
        <taxon>Alphaproteobacteria</taxon>
        <taxon>Hyphomicrobiales</taxon>
        <taxon>Rhizobiaceae</taxon>
        <taxon>Rhizobium/Agrobacterium group</taxon>
        <taxon>Rhizobium</taxon>
    </lineage>
</organism>
<protein>
    <submittedName>
        <fullName evidence="1">Uncharacterized protein</fullName>
    </submittedName>
</protein>
<dbReference type="EMBL" id="QMKK01000054">
    <property type="protein sequence ID" value="RAX38208.1"/>
    <property type="molecule type" value="Genomic_DNA"/>
</dbReference>
<gene>
    <name evidence="1" type="ORF">DQ393_26695</name>
</gene>
<dbReference type="AlphaFoldDB" id="A0A329Y552"/>
<reference evidence="1 2" key="1">
    <citation type="submission" date="2018-06" db="EMBL/GenBank/DDBJ databases">
        <title>Whole Genome Sequence of an efficient microsymbiont, Rhizobium tropici.</title>
        <authorList>
            <person name="Srinivasan R."/>
            <person name="Singh H.V."/>
            <person name="Srivastava R."/>
            <person name="Kumari B."/>
            <person name="Radhakrishna A."/>
        </authorList>
    </citation>
    <scope>NUCLEOTIDE SEQUENCE [LARGE SCALE GENOMIC DNA]</scope>
    <source>
        <strain evidence="1 2">IGFRI Rhizo-19</strain>
    </source>
</reference>
<dbReference type="RefSeq" id="WP_112344704.1">
    <property type="nucleotide sequence ID" value="NZ_QMKK01000054.1"/>
</dbReference>